<dbReference type="Proteomes" id="UP000044602">
    <property type="component" value="Unassembled WGS sequence"/>
</dbReference>
<feature type="region of interest" description="Disordered" evidence="6">
    <location>
        <begin position="226"/>
        <end position="248"/>
    </location>
</feature>
<dbReference type="InterPro" id="IPR045243">
    <property type="entry name" value="Rna14-like"/>
</dbReference>
<feature type="coiled-coil region" evidence="5">
    <location>
        <begin position="618"/>
        <end position="645"/>
    </location>
</feature>
<evidence type="ECO:0000256" key="6">
    <source>
        <dbReference type="SAM" id="MobiDB-lite"/>
    </source>
</evidence>
<feature type="domain" description="Suppressor of forked" evidence="7">
    <location>
        <begin position="248"/>
        <end position="848"/>
    </location>
</feature>
<protein>
    <recommendedName>
        <fullName evidence="4">mRNA 3'-end-processing protein RNA14</fullName>
    </recommendedName>
</protein>
<keyword evidence="5" id="KW-0175">Coiled coil</keyword>
<dbReference type="EMBL" id="CVQH01026527">
    <property type="protein sequence ID" value="CRK40738.1"/>
    <property type="molecule type" value="Genomic_DNA"/>
</dbReference>
<proteinExistence type="predicted"/>
<dbReference type="InterPro" id="IPR003107">
    <property type="entry name" value="HAT"/>
</dbReference>
<dbReference type="SMART" id="SM00386">
    <property type="entry name" value="HAT"/>
    <property type="match status" value="4"/>
</dbReference>
<gene>
    <name evidence="8" type="ORF">BN1708_008322</name>
</gene>
<keyword evidence="2" id="KW-0677">Repeat</keyword>
<feature type="compositionally biased region" description="Pro residues" evidence="6">
    <location>
        <begin position="1097"/>
        <end position="1108"/>
    </location>
</feature>
<comment type="function">
    <text evidence="1 4">Component of the cleavage factor IA (CFIA) complex, which is involved in the endonucleolytic cleavage during polyadenylation-dependent pre-mRNA 3'-end formation.</text>
</comment>
<evidence type="ECO:0000256" key="5">
    <source>
        <dbReference type="SAM" id="Coils"/>
    </source>
</evidence>
<dbReference type="Pfam" id="PF05843">
    <property type="entry name" value="Suf"/>
    <property type="match status" value="1"/>
</dbReference>
<comment type="subcellular location">
    <subcellularLocation>
        <location evidence="4">Nucleus</location>
    </subcellularLocation>
    <subcellularLocation>
        <location evidence="4">Cytoplasm</location>
    </subcellularLocation>
    <text evidence="4">Nucleus and/or cytoplasm.</text>
</comment>
<evidence type="ECO:0000256" key="3">
    <source>
        <dbReference type="ARBA" id="ARBA00023242"/>
    </source>
</evidence>
<dbReference type="SUPFAM" id="SSF48452">
    <property type="entry name" value="TPR-like"/>
    <property type="match status" value="2"/>
</dbReference>
<dbReference type="GO" id="GO:0003729">
    <property type="term" value="F:mRNA binding"/>
    <property type="evidence" value="ECO:0007669"/>
    <property type="project" value="TreeGrafter"/>
</dbReference>
<feature type="compositionally biased region" description="Polar residues" evidence="6">
    <location>
        <begin position="169"/>
        <end position="204"/>
    </location>
</feature>
<dbReference type="AlphaFoldDB" id="A0A0G4N2P1"/>
<evidence type="ECO:0000256" key="4">
    <source>
        <dbReference type="RuleBase" id="RU369035"/>
    </source>
</evidence>
<keyword evidence="4" id="KW-0507">mRNA processing</keyword>
<dbReference type="InterPro" id="IPR011990">
    <property type="entry name" value="TPR-like_helical_dom_sf"/>
</dbReference>
<accession>A0A0G4N2P1</accession>
<feature type="compositionally biased region" description="Polar residues" evidence="6">
    <location>
        <begin position="1001"/>
        <end position="1015"/>
    </location>
</feature>
<dbReference type="GO" id="GO:0005737">
    <property type="term" value="C:cytoplasm"/>
    <property type="evidence" value="ECO:0007669"/>
    <property type="project" value="UniProtKB-SubCell"/>
</dbReference>
<evidence type="ECO:0000313" key="9">
    <source>
        <dbReference type="Proteomes" id="UP000044602"/>
    </source>
</evidence>
<dbReference type="PANTHER" id="PTHR19980">
    <property type="entry name" value="RNA CLEAVAGE STIMULATION FACTOR"/>
    <property type="match status" value="1"/>
</dbReference>
<evidence type="ECO:0000256" key="1">
    <source>
        <dbReference type="ARBA" id="ARBA00002863"/>
    </source>
</evidence>
<dbReference type="Gene3D" id="1.25.40.1040">
    <property type="match status" value="1"/>
</dbReference>
<dbReference type="PANTHER" id="PTHR19980:SF0">
    <property type="entry name" value="CLEAVAGE STIMULATION FACTOR SUBUNIT 3"/>
    <property type="match status" value="1"/>
</dbReference>
<evidence type="ECO:0000259" key="7">
    <source>
        <dbReference type="Pfam" id="PF05843"/>
    </source>
</evidence>
<evidence type="ECO:0000313" key="8">
    <source>
        <dbReference type="EMBL" id="CRK40738.1"/>
    </source>
</evidence>
<reference evidence="8 9" key="1">
    <citation type="submission" date="2015-05" db="EMBL/GenBank/DDBJ databases">
        <authorList>
            <person name="Wang D.B."/>
            <person name="Wang M."/>
        </authorList>
    </citation>
    <scope>NUCLEOTIDE SEQUENCE [LARGE SCALE GENOMIC DNA]</scope>
    <source>
        <strain evidence="8">VL1</strain>
    </source>
</reference>
<dbReference type="InterPro" id="IPR008847">
    <property type="entry name" value="Suf"/>
</dbReference>
<dbReference type="GO" id="GO:0005634">
    <property type="term" value="C:nucleus"/>
    <property type="evidence" value="ECO:0007669"/>
    <property type="project" value="UniProtKB-SubCell"/>
</dbReference>
<feature type="region of interest" description="Disordered" evidence="6">
    <location>
        <begin position="1"/>
        <end position="205"/>
    </location>
</feature>
<evidence type="ECO:0000256" key="2">
    <source>
        <dbReference type="ARBA" id="ARBA00022737"/>
    </source>
</evidence>
<keyword evidence="3 4" id="KW-0539">Nucleus</keyword>
<keyword evidence="9" id="KW-1185">Reference proteome</keyword>
<organism evidence="8 9">
    <name type="scientific">Verticillium longisporum</name>
    <name type="common">Verticillium dahliae var. longisporum</name>
    <dbReference type="NCBI Taxonomy" id="100787"/>
    <lineage>
        <taxon>Eukaryota</taxon>
        <taxon>Fungi</taxon>
        <taxon>Dikarya</taxon>
        <taxon>Ascomycota</taxon>
        <taxon>Pezizomycotina</taxon>
        <taxon>Sordariomycetes</taxon>
        <taxon>Hypocreomycetidae</taxon>
        <taxon>Glomerellales</taxon>
        <taxon>Plectosphaerellaceae</taxon>
        <taxon>Verticillium</taxon>
    </lineage>
</organism>
<dbReference type="GO" id="GO:0180010">
    <property type="term" value="P:co-transcriptional mRNA 3'-end processing, cleavage and polyadenylation pathway"/>
    <property type="evidence" value="ECO:0007669"/>
    <property type="project" value="UniProtKB-UniRule"/>
</dbReference>
<feature type="compositionally biased region" description="Polar residues" evidence="6">
    <location>
        <begin position="899"/>
        <end position="915"/>
    </location>
</feature>
<dbReference type="STRING" id="100787.A0A0G4N2P1"/>
<feature type="region of interest" description="Disordered" evidence="6">
    <location>
        <begin position="998"/>
        <end position="1142"/>
    </location>
</feature>
<sequence>MATPDPQENEQEFEGASWEEEEEEGYEGANETQHSDQKDQEPDSALAQPSHGEPEEQEDEGDDDEDGEDDGEDGEEDDQEDIEEQDETEELEEQQQDDDNDGDGDGSDDGAEYDPESVSITPIPQITEPASAPTPATAPAPAKPRAAKPKVSGGFLVGDSDDEDDDAPRSNSALGQVASISRPQSALNVSSPNQGQVGASSTPVNGGPYAPPASVAAASAPALATSASPSVSAPQTTTITAGRDPGDVVGRLEDRIKEDPRGDMDAWLALFAELRRLSQVDALRQAYDRFVTTFPQAADIWVEWIKLELDSMNTTAAEALFQRSLLTVSDVQLWTTYINYIRRRNDLSNDPNGQARQVISQSYEFIIDNVGMDRESGSLWKDWIQFIKSGPGVVGGPGWQDQQKMDQLRKAYHRAITVPMSALTELWKDYDQFELGLNKATGRQFIQKRSPGYMTAKSASLQMDRKIGNLNRTSLPRLPPAPGFAGATEYMEQVNIWKQWIQWEKEDPLVLADDEPEVLKQRILYVYKQALMALRFWPEMWVDAAEWCFENNIFKDGVDLGIKFLTDGIAANPESVLLALKHGDRIEMTLPVADTEESKEERAKAIRAPYDQVLETLYHMMQKLKEREKNELAKIEKAATEHAGRNDGDDNDDQDQTLALEQRTQAVKQGFSLQTELLKRTISFIWIALCRAMRRTQGKGSQTKGLRQVFTEARGKGQLTSDVYVAVALIESVVYKDPAGGKIFDRGAKLFPEDEGFMLEYIKYLHLKDDTTNARVVFETCVNRLTQKPEKKHRAKMLYRYFHKYEAQFGELSSVAALERRMAELWPEDPKLSHFTERYSVDSFDPIAYRLIISPAVQLRPNLIMPSIEQATSVRDATPLPVAPPVPVPVPAPAPTTVRQTASPVPQYLGTTNSPKRPYPGDDQEEYNRPRKLARGQSPLKGAAGRRLDQQRQNQGAPLARDITFFLGILPPTHSYNAQLFSASGLVNLLRDTPVPDYSTWKANQDQGMRQSGAQSRGAPSAHGRQPSGGDYSSYNSFSGARDSPNPRPLSPYEGAAGRRIASQSAYRNSPLRPESGATFEGSSGAYRQDAQQQFTQPPPGQWPPPSAPQFEGGAPPSWPPPPNGYSGYTAPPPQQYGQYQY</sequence>
<feature type="compositionally biased region" description="Acidic residues" evidence="6">
    <location>
        <begin position="55"/>
        <end position="115"/>
    </location>
</feature>
<feature type="compositionally biased region" description="Acidic residues" evidence="6">
    <location>
        <begin position="7"/>
        <end position="26"/>
    </location>
</feature>
<feature type="region of interest" description="Disordered" evidence="6">
    <location>
        <begin position="891"/>
        <end position="956"/>
    </location>
</feature>
<keyword evidence="4" id="KW-0963">Cytoplasm</keyword>
<name>A0A0G4N2P1_VERLO</name>